<evidence type="ECO:0000313" key="2">
    <source>
        <dbReference type="Proteomes" id="UP001349343"/>
    </source>
</evidence>
<evidence type="ECO:0000313" key="1">
    <source>
        <dbReference type="EMBL" id="WQJ53074.1"/>
    </source>
</evidence>
<reference evidence="1 2" key="1">
    <citation type="submission" date="2023-11" db="EMBL/GenBank/DDBJ databases">
        <authorList>
            <person name="Cook R."/>
            <person name="Crisci M."/>
            <person name="Pye H."/>
            <person name="Adriaenssens E."/>
            <person name="Santini J."/>
        </authorList>
    </citation>
    <scope>NUCLEOTIDE SEQUENCE [LARGE SCALE GENOMIC DNA]</scope>
    <source>
        <strain evidence="1">Lak_Megaphage_RVC_JS4_GC31</strain>
    </source>
</reference>
<accession>A0ABZ0Z4R7</accession>
<keyword evidence="2" id="KW-1185">Reference proteome</keyword>
<organism evidence="1 2">
    <name type="scientific">phage Lak_Megaphage_RVC_JS4_GC31</name>
    <dbReference type="NCBI Taxonomy" id="3109228"/>
    <lineage>
        <taxon>Viruses</taxon>
        <taxon>Duplodnaviria</taxon>
        <taxon>Heunggongvirae</taxon>
        <taxon>Uroviricota</taxon>
        <taxon>Caudoviricetes</taxon>
        <taxon>Caudoviricetes code 15 clade</taxon>
    </lineage>
</organism>
<protein>
    <recommendedName>
        <fullName evidence="3">Tail fiber protein</fullName>
    </recommendedName>
</protein>
<name>A0ABZ0Z4R7_9CAUD</name>
<dbReference type="EMBL" id="OR769222">
    <property type="protein sequence ID" value="WQJ53074.1"/>
    <property type="molecule type" value="Genomic_DNA"/>
</dbReference>
<dbReference type="Proteomes" id="UP001349343">
    <property type="component" value="Segment"/>
</dbReference>
<evidence type="ECO:0008006" key="3">
    <source>
        <dbReference type="Google" id="ProtNLM"/>
    </source>
</evidence>
<dbReference type="Gene3D" id="1.20.5.340">
    <property type="match status" value="1"/>
</dbReference>
<sequence length="623" mass="65205">MVKRSTKVAVAYGTVNPVLYGADGVIDSTVSDNLVNFIFGKTNDGKGQDLKTKLSKSIVAENGSLTFVYDDSTGSGVVMKAGQLVSSKILDISTVNKGENNGKTVTVSYLDTADKSTKTITFDTISASEVDKKIEKINQFAGDLSAVNTKLATIDSSIATIETNITDISTRLGDASTRLNTTSEKVTDVSTRVDSIESASYASNISKATNSPIVVNSTAGTAKGSKTYTIGVDVDNTTVKVANGKLTAACNTYKLEALGTPSDGYLKTYKLVETSASGAETSVGIIDIPKDQFLKSVHLCKANVAENGSVSNEIVSGSAGFESSSDPVYLHFTWELKDGGDKEVQDTYLKVTDMAPVYSGDSSYISIRDYVVSFDASTFVEDHIGHKYVPAEGGTSAIEPTGIYKVIADNEKTTAEALASIDSSIANNTAATTTLENRITTLEKLDYSSSVEVKNTNTNYVTATVTIAEDASGRLTNTGSSFAINLTTGNASYTAVSGDTPANLTASGTGLMTTDSIDDIKNYVDAVAAANQEALKVVVNGTGNTALAEVDSTDDHKLNLKTSALGDVNIVKDASGNFSVSSTTHATSGFALAADVATEIIANANVVATALNDLNTRFKWVEI</sequence>
<proteinExistence type="predicted"/>